<reference evidence="12" key="1">
    <citation type="journal article" date="2019" name="Int. J. Syst. Evol. Microbiol.">
        <title>The Global Catalogue of Microorganisms (GCM) 10K type strain sequencing project: providing services to taxonomists for standard genome sequencing and annotation.</title>
        <authorList>
            <consortium name="The Broad Institute Genomics Platform"/>
            <consortium name="The Broad Institute Genome Sequencing Center for Infectious Disease"/>
            <person name="Wu L."/>
            <person name="Ma J."/>
        </authorList>
    </citation>
    <scope>NUCLEOTIDE SEQUENCE [LARGE SCALE GENOMIC DNA]</scope>
    <source>
        <strain evidence="12">KCTC 22245</strain>
    </source>
</reference>
<feature type="transmembrane region" description="Helical" evidence="9">
    <location>
        <begin position="48"/>
        <end position="69"/>
    </location>
</feature>
<feature type="domain" description="ABC-2 type transporter transmembrane" evidence="10">
    <location>
        <begin position="32"/>
        <end position="236"/>
    </location>
</feature>
<evidence type="ECO:0000259" key="10">
    <source>
        <dbReference type="Pfam" id="PF01061"/>
    </source>
</evidence>
<comment type="caution">
    <text evidence="11">The sequence shown here is derived from an EMBL/GenBank/DDBJ whole genome shotgun (WGS) entry which is preliminary data.</text>
</comment>
<name>A0ABV7M9V3_9PROT</name>
<dbReference type="PANTHER" id="PTHR30413:SF10">
    <property type="entry name" value="CAPSULE POLYSACCHARIDE EXPORT INNER-MEMBRANE PROTEIN CTRC"/>
    <property type="match status" value="1"/>
</dbReference>
<keyword evidence="4" id="KW-1003">Cell membrane</keyword>
<feature type="transmembrane region" description="Helical" evidence="9">
    <location>
        <begin position="81"/>
        <end position="105"/>
    </location>
</feature>
<proteinExistence type="inferred from homology"/>
<accession>A0ABV7M9V3</accession>
<protein>
    <submittedName>
        <fullName evidence="11">ABC transporter permease</fullName>
    </submittedName>
</protein>
<evidence type="ECO:0000256" key="1">
    <source>
        <dbReference type="ARBA" id="ARBA00004651"/>
    </source>
</evidence>
<evidence type="ECO:0000313" key="12">
    <source>
        <dbReference type="Proteomes" id="UP001595607"/>
    </source>
</evidence>
<evidence type="ECO:0000256" key="3">
    <source>
        <dbReference type="ARBA" id="ARBA00022448"/>
    </source>
</evidence>
<keyword evidence="8 9" id="KW-0472">Membrane</keyword>
<dbReference type="Pfam" id="PF01061">
    <property type="entry name" value="ABC2_membrane"/>
    <property type="match status" value="1"/>
</dbReference>
<comment type="similarity">
    <text evidence="2">Belongs to the ABC-2 integral membrane protein family.</text>
</comment>
<evidence type="ECO:0000256" key="5">
    <source>
        <dbReference type="ARBA" id="ARBA00022692"/>
    </source>
</evidence>
<evidence type="ECO:0000256" key="7">
    <source>
        <dbReference type="ARBA" id="ARBA00023047"/>
    </source>
</evidence>
<keyword evidence="7" id="KW-0762">Sugar transport</keyword>
<comment type="subcellular location">
    <subcellularLocation>
        <location evidence="1">Cell membrane</location>
        <topology evidence="1">Multi-pass membrane protein</topology>
    </subcellularLocation>
</comment>
<keyword evidence="12" id="KW-1185">Reference proteome</keyword>
<dbReference type="InterPro" id="IPR013525">
    <property type="entry name" value="ABC2_TM"/>
</dbReference>
<dbReference type="Proteomes" id="UP001595607">
    <property type="component" value="Unassembled WGS sequence"/>
</dbReference>
<evidence type="ECO:0000256" key="9">
    <source>
        <dbReference type="SAM" id="Phobius"/>
    </source>
</evidence>
<evidence type="ECO:0000313" key="11">
    <source>
        <dbReference type="EMBL" id="MFC3301131.1"/>
    </source>
</evidence>
<organism evidence="11 12">
    <name type="scientific">Parvularcula lutaonensis</name>
    <dbReference type="NCBI Taxonomy" id="491923"/>
    <lineage>
        <taxon>Bacteria</taxon>
        <taxon>Pseudomonadati</taxon>
        <taxon>Pseudomonadota</taxon>
        <taxon>Alphaproteobacteria</taxon>
        <taxon>Parvularculales</taxon>
        <taxon>Parvularculaceae</taxon>
        <taxon>Parvularcula</taxon>
    </lineage>
</organism>
<evidence type="ECO:0000256" key="8">
    <source>
        <dbReference type="ARBA" id="ARBA00023136"/>
    </source>
</evidence>
<keyword evidence="5 9" id="KW-0812">Transmembrane</keyword>
<keyword evidence="3" id="KW-0813">Transport</keyword>
<keyword evidence="6 9" id="KW-1133">Transmembrane helix</keyword>
<dbReference type="EMBL" id="JBHRVA010000001">
    <property type="protein sequence ID" value="MFC3301131.1"/>
    <property type="molecule type" value="Genomic_DNA"/>
</dbReference>
<dbReference type="PANTHER" id="PTHR30413">
    <property type="entry name" value="INNER MEMBRANE TRANSPORT PERMEASE"/>
    <property type="match status" value="1"/>
</dbReference>
<feature type="transmembrane region" description="Helical" evidence="9">
    <location>
        <begin position="126"/>
        <end position="150"/>
    </location>
</feature>
<feature type="transmembrane region" description="Helical" evidence="9">
    <location>
        <begin position="156"/>
        <end position="181"/>
    </location>
</feature>
<evidence type="ECO:0000256" key="4">
    <source>
        <dbReference type="ARBA" id="ARBA00022475"/>
    </source>
</evidence>
<keyword evidence="7" id="KW-0625">Polysaccharide transport</keyword>
<feature type="transmembrane region" description="Helical" evidence="9">
    <location>
        <begin position="188"/>
        <end position="209"/>
    </location>
</feature>
<gene>
    <name evidence="11" type="ORF">ACFONP_00110</name>
</gene>
<dbReference type="RefSeq" id="WP_189577117.1">
    <property type="nucleotide sequence ID" value="NZ_BMXU01000003.1"/>
</dbReference>
<evidence type="ECO:0000256" key="6">
    <source>
        <dbReference type="ARBA" id="ARBA00022989"/>
    </source>
</evidence>
<sequence length="275" mass="30663">MTPAQIFSAKNASGIRAVLRDLAQGWSMRAVWRTFAWDEIQSRYRRSALGLAWIVLSYLMFAGGIALFFGGLANSEGFGYFHYIAVGYPVFTLLVGNLSEGCWVFRGASSWIQSSSMPYSVYVFKGVARSAFPFAIQITAAVVVLLLTGWRPTLPVILLCVPALLLILATAIPLQLCLGFLGARYRDLQHLIASVQRLLIFITPVIWIYEDTSGLRRALAIFNPLTHYLEVFRAPMLGRVPPLESMVIAPALTVLTWLLALFVAARMRKNLPFWI</sequence>
<evidence type="ECO:0000256" key="2">
    <source>
        <dbReference type="ARBA" id="ARBA00007783"/>
    </source>
</evidence>
<feature type="transmembrane region" description="Helical" evidence="9">
    <location>
        <begin position="246"/>
        <end position="265"/>
    </location>
</feature>